<dbReference type="EMBL" id="JBBNAF010000006">
    <property type="protein sequence ID" value="KAK9135011.1"/>
    <property type="molecule type" value="Genomic_DNA"/>
</dbReference>
<evidence type="ECO:0000313" key="2">
    <source>
        <dbReference type="Proteomes" id="UP001420932"/>
    </source>
</evidence>
<keyword evidence="2" id="KW-1185">Reference proteome</keyword>
<proteinExistence type="predicted"/>
<protein>
    <submittedName>
        <fullName evidence="1">Uncharacterized protein</fullName>
    </submittedName>
</protein>
<dbReference type="Proteomes" id="UP001420932">
    <property type="component" value="Unassembled WGS sequence"/>
</dbReference>
<organism evidence="1 2">
    <name type="scientific">Stephania yunnanensis</name>
    <dbReference type="NCBI Taxonomy" id="152371"/>
    <lineage>
        <taxon>Eukaryota</taxon>
        <taxon>Viridiplantae</taxon>
        <taxon>Streptophyta</taxon>
        <taxon>Embryophyta</taxon>
        <taxon>Tracheophyta</taxon>
        <taxon>Spermatophyta</taxon>
        <taxon>Magnoliopsida</taxon>
        <taxon>Ranunculales</taxon>
        <taxon>Menispermaceae</taxon>
        <taxon>Menispermoideae</taxon>
        <taxon>Cissampelideae</taxon>
        <taxon>Stephania</taxon>
    </lineage>
</organism>
<accession>A0AAP0PBT5</accession>
<dbReference type="AlphaFoldDB" id="A0AAP0PBT5"/>
<name>A0AAP0PBT5_9MAGN</name>
<reference evidence="1 2" key="1">
    <citation type="submission" date="2024-01" db="EMBL/GenBank/DDBJ databases">
        <title>Genome assemblies of Stephania.</title>
        <authorList>
            <person name="Yang L."/>
        </authorList>
    </citation>
    <scope>NUCLEOTIDE SEQUENCE [LARGE SCALE GENOMIC DNA]</scope>
    <source>
        <strain evidence="1">YNDBR</strain>
        <tissue evidence="1">Leaf</tissue>
    </source>
</reference>
<comment type="caution">
    <text evidence="1">The sequence shown here is derived from an EMBL/GenBank/DDBJ whole genome shotgun (WGS) entry which is preliminary data.</text>
</comment>
<evidence type="ECO:0000313" key="1">
    <source>
        <dbReference type="EMBL" id="KAK9135011.1"/>
    </source>
</evidence>
<gene>
    <name evidence="1" type="ORF">Syun_014341</name>
</gene>
<sequence length="53" mass="6238">MTCIYDLRMFKFLIQTAICNELTQSQPNTSIDETELHLSVMEHDDKGWTYRLG</sequence>